<organism evidence="14 15">
    <name type="scientific">Chitiniphilus eburneus</name>
    <dbReference type="NCBI Taxonomy" id="2571148"/>
    <lineage>
        <taxon>Bacteria</taxon>
        <taxon>Pseudomonadati</taxon>
        <taxon>Pseudomonadota</taxon>
        <taxon>Betaproteobacteria</taxon>
        <taxon>Neisseriales</taxon>
        <taxon>Chitinibacteraceae</taxon>
        <taxon>Chitiniphilus</taxon>
    </lineage>
</organism>
<dbReference type="GO" id="GO:0006508">
    <property type="term" value="P:proteolysis"/>
    <property type="evidence" value="ECO:0007669"/>
    <property type="project" value="UniProtKB-KW"/>
</dbReference>
<dbReference type="Pfam" id="PF01963">
    <property type="entry name" value="TraB_PrgY_gumN"/>
    <property type="match status" value="1"/>
</dbReference>
<dbReference type="PANTHER" id="PTHR31120:SF6">
    <property type="entry name" value="METALLOPROTEASE TIKI HOMOLOG"/>
    <property type="match status" value="1"/>
</dbReference>
<dbReference type="CDD" id="cd14789">
    <property type="entry name" value="Tiki"/>
    <property type="match status" value="1"/>
</dbReference>
<feature type="region of interest" description="Disordered" evidence="13">
    <location>
        <begin position="1"/>
        <end position="40"/>
    </location>
</feature>
<keyword evidence="9" id="KW-1133">Transmembrane helix</keyword>
<keyword evidence="5" id="KW-0812">Transmembrane</keyword>
<protein>
    <submittedName>
        <fullName evidence="14">TraB/GumN family protein</fullName>
    </submittedName>
</protein>
<keyword evidence="10" id="KW-0482">Metalloprotease</keyword>
<evidence type="ECO:0000256" key="3">
    <source>
        <dbReference type="ARBA" id="ARBA00004479"/>
    </source>
</evidence>
<dbReference type="GO" id="GO:0004222">
    <property type="term" value="F:metalloendopeptidase activity"/>
    <property type="evidence" value="ECO:0007669"/>
    <property type="project" value="TreeGrafter"/>
</dbReference>
<comment type="subcellular location">
    <subcellularLocation>
        <location evidence="3">Membrane</location>
        <topology evidence="3">Single-pass type I membrane protein</topology>
    </subcellularLocation>
</comment>
<evidence type="ECO:0000256" key="8">
    <source>
        <dbReference type="ARBA" id="ARBA00022801"/>
    </source>
</evidence>
<dbReference type="GO" id="GO:0046872">
    <property type="term" value="F:metal ion binding"/>
    <property type="evidence" value="ECO:0007669"/>
    <property type="project" value="UniProtKB-KW"/>
</dbReference>
<evidence type="ECO:0000256" key="6">
    <source>
        <dbReference type="ARBA" id="ARBA00022723"/>
    </source>
</evidence>
<dbReference type="OrthoDB" id="9025834at2"/>
<keyword evidence="15" id="KW-1185">Reference proteome</keyword>
<feature type="compositionally biased region" description="Basic residues" evidence="13">
    <location>
        <begin position="16"/>
        <end position="26"/>
    </location>
</feature>
<evidence type="ECO:0000313" key="15">
    <source>
        <dbReference type="Proteomes" id="UP000310016"/>
    </source>
</evidence>
<evidence type="ECO:0000256" key="11">
    <source>
        <dbReference type="ARBA" id="ARBA00023136"/>
    </source>
</evidence>
<evidence type="ECO:0000256" key="4">
    <source>
        <dbReference type="ARBA" id="ARBA00022670"/>
    </source>
</evidence>
<comment type="caution">
    <text evidence="14">The sequence shown here is derived from an EMBL/GenBank/DDBJ whole genome shotgun (WGS) entry which is preliminary data.</text>
</comment>
<keyword evidence="11" id="KW-0472">Membrane</keyword>
<evidence type="ECO:0000256" key="12">
    <source>
        <dbReference type="ARBA" id="ARBA00023180"/>
    </source>
</evidence>
<dbReference type="GO" id="GO:0030178">
    <property type="term" value="P:negative regulation of Wnt signaling pathway"/>
    <property type="evidence" value="ECO:0007669"/>
    <property type="project" value="InterPro"/>
</dbReference>
<accession>A0A4U0PL39</accession>
<evidence type="ECO:0000313" key="14">
    <source>
        <dbReference type="EMBL" id="TJZ67972.1"/>
    </source>
</evidence>
<keyword evidence="6" id="KW-0479">Metal-binding</keyword>
<evidence type="ECO:0000256" key="2">
    <source>
        <dbReference type="ARBA" id="ARBA00001941"/>
    </source>
</evidence>
<dbReference type="Proteomes" id="UP000310016">
    <property type="component" value="Unassembled WGS sequence"/>
</dbReference>
<comment type="cofactor">
    <cofactor evidence="1">
        <name>Mn(2+)</name>
        <dbReference type="ChEBI" id="CHEBI:29035"/>
    </cofactor>
</comment>
<dbReference type="GO" id="GO:0016020">
    <property type="term" value="C:membrane"/>
    <property type="evidence" value="ECO:0007669"/>
    <property type="project" value="UniProtKB-SubCell"/>
</dbReference>
<evidence type="ECO:0000256" key="7">
    <source>
        <dbReference type="ARBA" id="ARBA00022729"/>
    </source>
</evidence>
<gene>
    <name evidence="14" type="ORF">FAZ21_15840</name>
</gene>
<dbReference type="PANTHER" id="PTHR31120">
    <property type="entry name" value="METALLOPROTEASE TIKI"/>
    <property type="match status" value="1"/>
</dbReference>
<keyword evidence="7" id="KW-0732">Signal</keyword>
<dbReference type="InterPro" id="IPR040230">
    <property type="entry name" value="TIKI1/2-like"/>
</dbReference>
<evidence type="ECO:0000256" key="9">
    <source>
        <dbReference type="ARBA" id="ARBA00022989"/>
    </source>
</evidence>
<comment type="cofactor">
    <cofactor evidence="2">
        <name>Co(2+)</name>
        <dbReference type="ChEBI" id="CHEBI:48828"/>
    </cofactor>
</comment>
<name>A0A4U0PL39_9NEIS</name>
<keyword evidence="4" id="KW-0645">Protease</keyword>
<evidence type="ECO:0000256" key="13">
    <source>
        <dbReference type="SAM" id="MobiDB-lite"/>
    </source>
</evidence>
<dbReference type="EMBL" id="SUMF01000025">
    <property type="protein sequence ID" value="TJZ67972.1"/>
    <property type="molecule type" value="Genomic_DNA"/>
</dbReference>
<evidence type="ECO:0000256" key="5">
    <source>
        <dbReference type="ARBA" id="ARBA00022692"/>
    </source>
</evidence>
<keyword evidence="12" id="KW-0325">Glycoprotein</keyword>
<dbReference type="InterPro" id="IPR002816">
    <property type="entry name" value="TraB/PrgY/GumN_fam"/>
</dbReference>
<evidence type="ECO:0000256" key="1">
    <source>
        <dbReference type="ARBA" id="ARBA00001936"/>
    </source>
</evidence>
<sequence length="421" mass="45998">MQVGPIGTDEIGGLRRGGRVGQHHAARQAQQPQVSRHCSSSLPLSGGAGWHDIACPPPACGALRHPTLIPRVPRAKTVAQRTTRLVILASLVSPPRTEISMLPRLRHLMRPLLAGLCTAALLAPVVTHAASDDVKDFPRSHLWRIEKKNEPTSWLFGTVHVSDPKVTRLSPAVQAAFDSSERVATEVRLDFGAFMEQANTVLLPEGESLKDKLGAAYYTKLVPELEARHYPEAAVRRLKPWAAAMYLMAPKKPDGELPLDLLLTKNAVDAGKGYDGIETVQEQLAVFSDIPADKQLVLLKTLIDNQKDMEAGIKAIIDRYVARDYAGMVKLAQPDSDPVIRDFSAADRAYFADWTKRVLLAERNERLANRIIQVLPKAHAFFAIGALHLPGKDGLIARLRAAGYTVTPADVVPAAKAKKKK</sequence>
<dbReference type="AlphaFoldDB" id="A0A4U0PL39"/>
<reference evidence="14 15" key="1">
    <citation type="submission" date="2019-04" db="EMBL/GenBank/DDBJ databases">
        <title>Chitiniphilus eburnea sp. nov., a novel chitinolytic bacterium isolated from aquaculture sludge.</title>
        <authorList>
            <person name="Sheng M."/>
        </authorList>
    </citation>
    <scope>NUCLEOTIDE SEQUENCE [LARGE SCALE GENOMIC DNA]</scope>
    <source>
        <strain evidence="14 15">HX-2-15</strain>
    </source>
</reference>
<evidence type="ECO:0000256" key="10">
    <source>
        <dbReference type="ARBA" id="ARBA00023049"/>
    </source>
</evidence>
<keyword evidence="8" id="KW-0378">Hydrolase</keyword>
<proteinExistence type="predicted"/>